<keyword evidence="1" id="KW-0614">Plasmid</keyword>
<dbReference type="Pfam" id="PF14305">
    <property type="entry name" value="ATPgrasp_TupA"/>
    <property type="match status" value="1"/>
</dbReference>
<accession>A0A345AMT0</accession>
<protein>
    <submittedName>
        <fullName evidence="1">Uncharacterized protein</fullName>
    </submittedName>
</protein>
<evidence type="ECO:0000313" key="1">
    <source>
        <dbReference type="EMBL" id="AXF37752.1"/>
    </source>
</evidence>
<organism evidence="1">
    <name type="scientific">Escherichia coli</name>
    <dbReference type="NCBI Taxonomy" id="562"/>
    <lineage>
        <taxon>Bacteria</taxon>
        <taxon>Pseudomonadati</taxon>
        <taxon>Pseudomonadota</taxon>
        <taxon>Gammaproteobacteria</taxon>
        <taxon>Enterobacterales</taxon>
        <taxon>Enterobacteriaceae</taxon>
        <taxon>Escherichia</taxon>
    </lineage>
</organism>
<name>A0A345AMT0_ECOLX</name>
<dbReference type="SUPFAM" id="SSF56059">
    <property type="entry name" value="Glutathione synthetase ATP-binding domain-like"/>
    <property type="match status" value="1"/>
</dbReference>
<dbReference type="EMBL" id="MH454107">
    <property type="protein sequence ID" value="AXF37752.1"/>
    <property type="molecule type" value="Genomic_DNA"/>
</dbReference>
<sequence length="423" mass="48647">MTFLQMLRRRFEGKDPNVPWELDNKVLAYEHVSKHGFKTPISASFESSKQATEWALKNFENKFVIKAGNFHSCMGVYLIEEYKENEYIELLKLKKISLDKIGEDIGRNPSYWIAESFISSYIFGKSIPLDYKFYTFRGKIALILQIDRNISPPKVAFFDGNFIPLIHNKDYTIDTNRWLSCGHVLPYHLADMVNMVSTLSKSLDTDFVSIDCFDSPDGPIFGEFTFAPGAPDAKMVTFSDEIINQLDNMINFKSSTSLSGMLVDHDEFLKMCVFSSKTSLTNDLEIYGRVAARMINYDRKIGATISDKDLTLESNRLKQHIDFILKYISFINGDAEQSFTLANRIYHGSAFFKPKTKHLKLITSAYDFYNERKNKGPWFETRLEQVKLTYYPEHAINSLNKINEIASTGYKYAQSVYKGLTNS</sequence>
<dbReference type="InterPro" id="IPR029465">
    <property type="entry name" value="ATPgrasp_TupA"/>
</dbReference>
<dbReference type="RefSeq" id="WP_069067563.1">
    <property type="nucleotide sequence ID" value="NZ_CBFGOW010000004.1"/>
</dbReference>
<dbReference type="AlphaFoldDB" id="A0A345AMT0"/>
<reference evidence="1" key="1">
    <citation type="submission" date="2018-06" db="EMBL/GenBank/DDBJ databases">
        <title>Complete sequence of p417957-CTXM.</title>
        <authorList>
            <person name="Shen Y."/>
            <person name="Feng J."/>
            <person name="Jiang X."/>
            <person name="Yin Z."/>
            <person name="Zhan Z."/>
            <person name="Qu D."/>
            <person name="Zeng L."/>
            <person name="Zhou D."/>
        </authorList>
    </citation>
    <scope>NUCLEOTIDE SEQUENCE</scope>
    <source>
        <strain evidence="1">417957</strain>
        <plasmid evidence="1">p417957-CTXM</plasmid>
    </source>
</reference>
<proteinExistence type="predicted"/>
<geneLocation type="plasmid" evidence="1">
    <name>p417957-CTXM</name>
</geneLocation>